<sequence length="132" mass="14873">MSTNGERWTIRVTSEVRAWLRELNTAQPSTYRDVNAAIDLLAEIGPALGRPLVDTLHGSDVHNLKELRPRSGREMALRILFAFDPWSQAILLTAGNKAGNWSAWYTEAIPVAEKAYAAWLIAEAQRRKETDR</sequence>
<dbReference type="Proteomes" id="UP000680750">
    <property type="component" value="Chromosome"/>
</dbReference>
<keyword evidence="2" id="KW-1185">Reference proteome</keyword>
<dbReference type="InterPro" id="IPR009241">
    <property type="entry name" value="HigB-like"/>
</dbReference>
<dbReference type="EMBL" id="AP023354">
    <property type="protein sequence ID" value="BCJ32485.1"/>
    <property type="molecule type" value="Genomic_DNA"/>
</dbReference>
<accession>A0A810LC71</accession>
<evidence type="ECO:0000313" key="2">
    <source>
        <dbReference type="Proteomes" id="UP000680750"/>
    </source>
</evidence>
<proteinExistence type="predicted"/>
<protein>
    <recommendedName>
        <fullName evidence="3">DNA-binding protein</fullName>
    </recommendedName>
</protein>
<dbReference type="Pfam" id="PF05973">
    <property type="entry name" value="Gp49"/>
    <property type="match status" value="1"/>
</dbReference>
<dbReference type="AlphaFoldDB" id="A0A810LC71"/>
<dbReference type="KEGG" id="aser:Asera_65930"/>
<dbReference type="OrthoDB" id="330810at2"/>
<evidence type="ECO:0008006" key="3">
    <source>
        <dbReference type="Google" id="ProtNLM"/>
    </source>
</evidence>
<evidence type="ECO:0000313" key="1">
    <source>
        <dbReference type="EMBL" id="BCJ32485.1"/>
    </source>
</evidence>
<organism evidence="1 2">
    <name type="scientific">Actinocatenispora sera</name>
    <dbReference type="NCBI Taxonomy" id="390989"/>
    <lineage>
        <taxon>Bacteria</taxon>
        <taxon>Bacillati</taxon>
        <taxon>Actinomycetota</taxon>
        <taxon>Actinomycetes</taxon>
        <taxon>Micromonosporales</taxon>
        <taxon>Micromonosporaceae</taxon>
        <taxon>Actinocatenispora</taxon>
    </lineage>
</organism>
<name>A0A810LC71_9ACTN</name>
<reference evidence="1" key="1">
    <citation type="submission" date="2020-08" db="EMBL/GenBank/DDBJ databases">
        <title>Whole genome shotgun sequence of Actinocatenispora sera NBRC 101916.</title>
        <authorList>
            <person name="Komaki H."/>
            <person name="Tamura T."/>
        </authorList>
    </citation>
    <scope>NUCLEOTIDE SEQUENCE</scope>
    <source>
        <strain evidence="1">NBRC 101916</strain>
    </source>
</reference>
<gene>
    <name evidence="1" type="ORF">Asera_65930</name>
</gene>
<dbReference type="RefSeq" id="WP_030445057.1">
    <property type="nucleotide sequence ID" value="NZ_AP023354.1"/>
</dbReference>